<gene>
    <name evidence="1" type="ORF">GPA10_05005</name>
</gene>
<comment type="caution">
    <text evidence="1">The sequence shown here is derived from an EMBL/GenBank/DDBJ whole genome shotgun (WGS) entry which is preliminary data.</text>
</comment>
<accession>A0A6L6WSJ7</accession>
<dbReference type="Proteomes" id="UP000483802">
    <property type="component" value="Unassembled WGS sequence"/>
</dbReference>
<dbReference type="AlphaFoldDB" id="A0A6L6WSJ7"/>
<proteinExistence type="predicted"/>
<evidence type="ECO:0000313" key="2">
    <source>
        <dbReference type="Proteomes" id="UP000483802"/>
    </source>
</evidence>
<protein>
    <submittedName>
        <fullName evidence="1">Uncharacterized protein</fullName>
    </submittedName>
</protein>
<sequence length="106" mass="11567">MYHTVALAYGFEIPTSTDLDEIDRATAGQDHHPDGVGYIIVGDFEKTLLVTRYTRATENAVVRLAPEALAAPAELAGWEAALHTVAVRLGFTGHPAPAWLLIHNYR</sequence>
<name>A0A6L6WSJ7_9ACTN</name>
<keyword evidence="2" id="KW-1185">Reference proteome</keyword>
<evidence type="ECO:0000313" key="1">
    <source>
        <dbReference type="EMBL" id="MVO84144.1"/>
    </source>
</evidence>
<organism evidence="1 2">
    <name type="scientific">Streptomyces typhae</name>
    <dbReference type="NCBI Taxonomy" id="2681492"/>
    <lineage>
        <taxon>Bacteria</taxon>
        <taxon>Bacillati</taxon>
        <taxon>Actinomycetota</taxon>
        <taxon>Actinomycetes</taxon>
        <taxon>Kitasatosporales</taxon>
        <taxon>Streptomycetaceae</taxon>
        <taxon>Streptomyces</taxon>
    </lineage>
</organism>
<dbReference type="EMBL" id="WPNZ01000002">
    <property type="protein sequence ID" value="MVO84144.1"/>
    <property type="molecule type" value="Genomic_DNA"/>
</dbReference>
<reference evidence="1 2" key="1">
    <citation type="submission" date="2019-11" db="EMBL/GenBank/DDBJ databases">
        <title>Streptomyces typhae sp. nov., a novel endophytic actinomycete isolated from the root of cattail pollen (Typha angustifolia L.).</title>
        <authorList>
            <person name="Peng C."/>
        </authorList>
    </citation>
    <scope>NUCLEOTIDE SEQUENCE [LARGE SCALE GENOMIC DNA]</scope>
    <source>
        <strain evidence="2">p1417</strain>
    </source>
</reference>